<evidence type="ECO:0000313" key="7">
    <source>
        <dbReference type="Proteomes" id="UP000288983"/>
    </source>
</evidence>
<proteinExistence type="inferred from homology"/>
<keyword evidence="2" id="KW-0805">Transcription regulation</keyword>
<dbReference type="GO" id="GO:0003677">
    <property type="term" value="F:DNA binding"/>
    <property type="evidence" value="ECO:0007669"/>
    <property type="project" value="UniProtKB-KW"/>
</dbReference>
<comment type="similarity">
    <text evidence="1">Belongs to the LysR transcriptional regulatory family.</text>
</comment>
<comment type="caution">
    <text evidence="6">The sequence shown here is derived from an EMBL/GenBank/DDBJ whole genome shotgun (WGS) entry which is preliminary data.</text>
</comment>
<dbReference type="InterPro" id="IPR000847">
    <property type="entry name" value="LysR_HTH_N"/>
</dbReference>
<dbReference type="SUPFAM" id="SSF46785">
    <property type="entry name" value="Winged helix' DNA-binding domain"/>
    <property type="match status" value="1"/>
</dbReference>
<dbReference type="InterPro" id="IPR037402">
    <property type="entry name" value="YidZ_PBP2"/>
</dbReference>
<dbReference type="EMBL" id="QJRG01000050">
    <property type="protein sequence ID" value="RWU17190.1"/>
    <property type="molecule type" value="Genomic_DNA"/>
</dbReference>
<dbReference type="CDD" id="cd08417">
    <property type="entry name" value="PBP2_Nitroaromatics_like"/>
    <property type="match status" value="1"/>
</dbReference>
<dbReference type="AlphaFoldDB" id="A0A443ZES5"/>
<evidence type="ECO:0000256" key="4">
    <source>
        <dbReference type="ARBA" id="ARBA00023163"/>
    </source>
</evidence>
<protein>
    <recommendedName>
        <fullName evidence="5">HTH lysR-type domain-containing protein</fullName>
    </recommendedName>
</protein>
<accession>A0A443ZES5</accession>
<dbReference type="SUPFAM" id="SSF53850">
    <property type="entry name" value="Periplasmic binding protein-like II"/>
    <property type="match status" value="1"/>
</dbReference>
<dbReference type="InterPro" id="IPR050389">
    <property type="entry name" value="LysR-type_TF"/>
</dbReference>
<reference evidence="6 7" key="1">
    <citation type="submission" date="2018-06" db="EMBL/GenBank/DDBJ databases">
        <title>Bacteria isolated from soil of Wuhan.</title>
        <authorList>
            <person name="Wei X."/>
            <person name="Chunhua H."/>
        </authorList>
    </citation>
    <scope>NUCLEOTIDE SEQUENCE [LARGE SCALE GENOMIC DNA]</scope>
    <source>
        <strain evidence="7">xwS2</strain>
    </source>
</reference>
<evidence type="ECO:0000256" key="2">
    <source>
        <dbReference type="ARBA" id="ARBA00023015"/>
    </source>
</evidence>
<dbReference type="Proteomes" id="UP000288983">
    <property type="component" value="Unassembled WGS sequence"/>
</dbReference>
<evidence type="ECO:0000256" key="3">
    <source>
        <dbReference type="ARBA" id="ARBA00023125"/>
    </source>
</evidence>
<evidence type="ECO:0000256" key="1">
    <source>
        <dbReference type="ARBA" id="ARBA00009437"/>
    </source>
</evidence>
<dbReference type="InterPro" id="IPR036390">
    <property type="entry name" value="WH_DNA-bd_sf"/>
</dbReference>
<dbReference type="Pfam" id="PF03466">
    <property type="entry name" value="LysR_substrate"/>
    <property type="match status" value="1"/>
</dbReference>
<dbReference type="InterPro" id="IPR036388">
    <property type="entry name" value="WH-like_DNA-bd_sf"/>
</dbReference>
<organism evidence="6 7">
    <name type="scientific">Pseudomonas alkylphenolica</name>
    <dbReference type="NCBI Taxonomy" id="237609"/>
    <lineage>
        <taxon>Bacteria</taxon>
        <taxon>Pseudomonadati</taxon>
        <taxon>Pseudomonadota</taxon>
        <taxon>Gammaproteobacteria</taxon>
        <taxon>Pseudomonadales</taxon>
        <taxon>Pseudomonadaceae</taxon>
        <taxon>Pseudomonas</taxon>
    </lineage>
</organism>
<dbReference type="PANTHER" id="PTHR30118">
    <property type="entry name" value="HTH-TYPE TRANSCRIPTIONAL REGULATOR LEUO-RELATED"/>
    <property type="match status" value="1"/>
</dbReference>
<keyword evidence="3" id="KW-0238">DNA-binding</keyword>
<dbReference type="PANTHER" id="PTHR30118:SF15">
    <property type="entry name" value="TRANSCRIPTIONAL REGULATORY PROTEIN"/>
    <property type="match status" value="1"/>
</dbReference>
<dbReference type="Gene3D" id="3.40.190.10">
    <property type="entry name" value="Periplasmic binding protein-like II"/>
    <property type="match status" value="2"/>
</dbReference>
<evidence type="ECO:0000313" key="6">
    <source>
        <dbReference type="EMBL" id="RWU17190.1"/>
    </source>
</evidence>
<dbReference type="GO" id="GO:0003700">
    <property type="term" value="F:DNA-binding transcription factor activity"/>
    <property type="evidence" value="ECO:0007669"/>
    <property type="project" value="InterPro"/>
</dbReference>
<dbReference type="PROSITE" id="PS50931">
    <property type="entry name" value="HTH_LYSR"/>
    <property type="match status" value="1"/>
</dbReference>
<dbReference type="Gene3D" id="1.10.10.10">
    <property type="entry name" value="Winged helix-like DNA-binding domain superfamily/Winged helix DNA-binding domain"/>
    <property type="match status" value="1"/>
</dbReference>
<gene>
    <name evidence="6" type="ORF">DM813_27915</name>
</gene>
<dbReference type="PRINTS" id="PR00039">
    <property type="entry name" value="HTHLYSR"/>
</dbReference>
<dbReference type="RefSeq" id="WP_128326609.1">
    <property type="nucleotide sequence ID" value="NZ_QJRG01000050.1"/>
</dbReference>
<sequence length="305" mass="33571">MHNINTRTLDLNLLVVFATLWDTQNVTRAGERLALSQPAVSHALRRLRERLGDELFVSGRHSLVPTARAAELIGPVREALARLDEALQGTTPFVPATAQRTFRIASGDFVEFLILPRLIQHIAREAPGVMIEVVPLPANNVLPALLESGEINLVISTPTVFGAGLSEESITTVSLLTLIWQREGLPPGRFPLDLYLQRPQVMIEMHQREGNIIDETLRAQGLARRIGVLVQNFMAMPVIAAQTGYICNLPGPIAKAFAATFGLSCHEPPVDFPAPELVAHWHSRFDTDPGLKWLRGQIKACAQTE</sequence>
<keyword evidence="4" id="KW-0804">Transcription</keyword>
<feature type="domain" description="HTH lysR-type" evidence="5">
    <location>
        <begin position="9"/>
        <end position="66"/>
    </location>
</feature>
<dbReference type="InterPro" id="IPR005119">
    <property type="entry name" value="LysR_subst-bd"/>
</dbReference>
<evidence type="ECO:0000259" key="5">
    <source>
        <dbReference type="PROSITE" id="PS50931"/>
    </source>
</evidence>
<dbReference type="Pfam" id="PF00126">
    <property type="entry name" value="HTH_1"/>
    <property type="match status" value="1"/>
</dbReference>
<name>A0A443ZES5_9PSED</name>
<dbReference type="OrthoDB" id="8557381at2"/>